<gene>
    <name evidence="4" type="ORF">PsYK624_011150</name>
</gene>
<feature type="compositionally biased region" description="Basic residues" evidence="1">
    <location>
        <begin position="818"/>
        <end position="828"/>
    </location>
</feature>
<organism evidence="4 5">
    <name type="scientific">Phanerochaete sordida</name>
    <dbReference type="NCBI Taxonomy" id="48140"/>
    <lineage>
        <taxon>Eukaryota</taxon>
        <taxon>Fungi</taxon>
        <taxon>Dikarya</taxon>
        <taxon>Basidiomycota</taxon>
        <taxon>Agaricomycotina</taxon>
        <taxon>Agaricomycetes</taxon>
        <taxon>Polyporales</taxon>
        <taxon>Phanerochaetaceae</taxon>
        <taxon>Phanerochaete</taxon>
    </lineage>
</organism>
<evidence type="ECO:0000313" key="5">
    <source>
        <dbReference type="Proteomes" id="UP000703269"/>
    </source>
</evidence>
<name>A0A9P3FXM2_9APHY</name>
<dbReference type="EMBL" id="BPQB01000002">
    <property type="protein sequence ID" value="GJE85038.1"/>
    <property type="molecule type" value="Genomic_DNA"/>
</dbReference>
<proteinExistence type="predicted"/>
<feature type="transmembrane region" description="Helical" evidence="2">
    <location>
        <begin position="217"/>
        <end position="242"/>
    </location>
</feature>
<feature type="transmembrane region" description="Helical" evidence="2">
    <location>
        <begin position="254"/>
        <end position="273"/>
    </location>
</feature>
<evidence type="ECO:0000313" key="4">
    <source>
        <dbReference type="EMBL" id="GJE85038.1"/>
    </source>
</evidence>
<accession>A0A9P3FXM2</accession>
<dbReference type="Proteomes" id="UP000703269">
    <property type="component" value="Unassembled WGS sequence"/>
</dbReference>
<protein>
    <recommendedName>
        <fullName evidence="3">DUF6535 domain-containing protein</fullName>
    </recommendedName>
</protein>
<evidence type="ECO:0000256" key="1">
    <source>
        <dbReference type="SAM" id="MobiDB-lite"/>
    </source>
</evidence>
<keyword evidence="2" id="KW-0472">Membrane</keyword>
<feature type="region of interest" description="Disordered" evidence="1">
    <location>
        <begin position="448"/>
        <end position="470"/>
    </location>
</feature>
<dbReference type="Pfam" id="PF20153">
    <property type="entry name" value="DUF6535"/>
    <property type="match status" value="1"/>
</dbReference>
<keyword evidence="5" id="KW-1185">Reference proteome</keyword>
<feature type="transmembrane region" description="Helical" evidence="2">
    <location>
        <begin position="52"/>
        <end position="71"/>
    </location>
</feature>
<comment type="caution">
    <text evidence="4">The sequence shown here is derived from an EMBL/GenBank/DDBJ whole genome shotgun (WGS) entry which is preliminary data.</text>
</comment>
<feature type="transmembrane region" description="Helical" evidence="2">
    <location>
        <begin position="124"/>
        <end position="149"/>
    </location>
</feature>
<feature type="transmembrane region" description="Helical" evidence="2">
    <location>
        <begin position="92"/>
        <end position="112"/>
    </location>
</feature>
<dbReference type="OrthoDB" id="3219854at2759"/>
<keyword evidence="2" id="KW-0812">Transmembrane</keyword>
<feature type="compositionally biased region" description="Low complexity" evidence="1">
    <location>
        <begin position="800"/>
        <end position="814"/>
    </location>
</feature>
<dbReference type="InterPro" id="IPR045338">
    <property type="entry name" value="DUF6535"/>
</dbReference>
<feature type="domain" description="DUF6535" evidence="3">
    <location>
        <begin position="27"/>
        <end position="213"/>
    </location>
</feature>
<evidence type="ECO:0000259" key="3">
    <source>
        <dbReference type="Pfam" id="PF20153"/>
    </source>
</evidence>
<keyword evidence="2" id="KW-1133">Transmembrane helix</keyword>
<feature type="transmembrane region" description="Helical" evidence="2">
    <location>
        <begin position="185"/>
        <end position="211"/>
    </location>
</feature>
<feature type="region of interest" description="Disordered" evidence="1">
    <location>
        <begin position="800"/>
        <end position="886"/>
    </location>
</feature>
<sequence length="886" mass="98262">MDEDGSDARPAVEMDAGAKGAFGLSGWAGIEEHVAKDDKGKMEGYSKDIDTLLVFAGLYSAILSAFVVQTYQMLQPSASDLTNQLLAANNKMLVNGFTALLALPSSTPSIFVPEDPPAFQPAAAARWINCLFFVSLVLSLSAAFLGILVQQWIREYMQWNSPLAAPRENILVRQFRFEAWESWKVSAVISTVPALLEVAMILFLVGMVVLLWTLDDVVAICATTFVALFMLVFAVFTVLPVFHRLCPYKSPTAWALVLTWKFILHSALFALHWHRAGRLGRRWKHFRASANGAQTPSSPPAGKDGDILSALEKGNNPSETTLAPAPSQPDTPTAPGSRFIRYCPAPLYNICSFVASFTTIVCLGRSDADLAKADAVEWAPIPPNWRDRDLRNLRDVPAHFGGRAQDPKILRKVEEAIFQCDAPKDIWGKAERLEDLIPDSITKPQACCVPREGQQQRERRPGCGPRSKTRPQLRKLRELCLLLRALAWVSKSSQDTRVVRYIAECNPMLLGDEDGRKRRAWHKNPKNKYWILNIEHFLAACKKAAPALVGHEADTWRPYLVQFILDKAERLPEEHAELYRRAINDYRVGYNVEEKRLELRPGFTRGPDCEPLLIHYFPSVVGCDNAYLLRRLLVTFARWVRRRQLGDTPTATVECIMRKAVHALDELVARYIAQPAERDALANTYSTDLGLIAANFRPRGRREWQNSFVPLLATCDGALYRKLMHVLATLYRYGMVRHEDDGDVRAALHERLEAAHKDQPQCEVAGCPWVGHADAIKDHAQQCTLLDREEAMCPSVIPISSTAASSSGSGDAVTPGGGRRRGGRRRKDLKVDTSESTLCGDAASSSGTKTPQDKVASPESFIDASGNDGSNSVGVVADDTHHPPAQ</sequence>
<evidence type="ECO:0000256" key="2">
    <source>
        <dbReference type="SAM" id="Phobius"/>
    </source>
</evidence>
<reference evidence="4 5" key="1">
    <citation type="submission" date="2021-08" db="EMBL/GenBank/DDBJ databases">
        <title>Draft Genome Sequence of Phanerochaete sordida strain YK-624.</title>
        <authorList>
            <person name="Mori T."/>
            <person name="Dohra H."/>
            <person name="Suzuki T."/>
            <person name="Kawagishi H."/>
            <person name="Hirai H."/>
        </authorList>
    </citation>
    <scope>NUCLEOTIDE SEQUENCE [LARGE SCALE GENOMIC DNA]</scope>
    <source>
        <strain evidence="4 5">YK-624</strain>
    </source>
</reference>
<feature type="region of interest" description="Disordered" evidence="1">
    <location>
        <begin position="290"/>
        <end position="310"/>
    </location>
</feature>
<dbReference type="AlphaFoldDB" id="A0A9P3FXM2"/>